<reference evidence="1 2" key="1">
    <citation type="submission" date="2015-08" db="EMBL/GenBank/DDBJ databases">
        <authorList>
            <person name="Babu N.S."/>
            <person name="Beckwith C.J."/>
            <person name="Beseler K.G."/>
            <person name="Brison A."/>
            <person name="Carone J.V."/>
            <person name="Caskin T.P."/>
            <person name="Diamond M."/>
            <person name="Durham M.E."/>
            <person name="Foxe J.M."/>
            <person name="Go M."/>
            <person name="Henderson B.A."/>
            <person name="Jones I.B."/>
            <person name="McGettigan J.A."/>
            <person name="Micheletti S.J."/>
            <person name="Nasrallah M.E."/>
            <person name="Ortiz D."/>
            <person name="Piller C.R."/>
            <person name="Privatt S.R."/>
            <person name="Schneider S.L."/>
            <person name="Sharp S."/>
            <person name="Smith T.C."/>
            <person name="Stanton J.D."/>
            <person name="Ullery H.E."/>
            <person name="Wilson R.J."/>
            <person name="Serrano M.G."/>
            <person name="Buck G."/>
            <person name="Lee V."/>
            <person name="Wang Y."/>
            <person name="Carvalho R."/>
            <person name="Voegtly L."/>
            <person name="Shi R."/>
            <person name="Duckworth R."/>
            <person name="Johnson A."/>
            <person name="Loviza R."/>
            <person name="Walstead R."/>
            <person name="Shah Z."/>
            <person name="Kiflezghi M."/>
            <person name="Wade K."/>
            <person name="Ball S.L."/>
            <person name="Bradley K.W."/>
            <person name="Asai D.J."/>
            <person name="Bowman C.A."/>
            <person name="Russell D.A."/>
            <person name="Pope W.H."/>
            <person name="Jacobs-Sera D."/>
            <person name="Hendrix R.W."/>
            <person name="Hatfull G.F."/>
        </authorList>
    </citation>
    <scope>NUCLEOTIDE SEQUENCE [LARGE SCALE GENOMIC DNA]</scope>
    <source>
        <strain evidence="1 2">DSM 27648</strain>
    </source>
</reference>
<dbReference type="AlphaFoldDB" id="A0A0K1QBS0"/>
<dbReference type="Proteomes" id="UP000064967">
    <property type="component" value="Chromosome"/>
</dbReference>
<dbReference type="STRING" id="1391654.AKJ09_09862"/>
<dbReference type="EMBL" id="CP012333">
    <property type="protein sequence ID" value="AKV03199.1"/>
    <property type="molecule type" value="Genomic_DNA"/>
</dbReference>
<protein>
    <submittedName>
        <fullName evidence="1">Uncharacterized protein</fullName>
    </submittedName>
</protein>
<evidence type="ECO:0000313" key="2">
    <source>
        <dbReference type="Proteomes" id="UP000064967"/>
    </source>
</evidence>
<evidence type="ECO:0000313" key="1">
    <source>
        <dbReference type="EMBL" id="AKV03199.1"/>
    </source>
</evidence>
<organism evidence="1 2">
    <name type="scientific">Labilithrix luteola</name>
    <dbReference type="NCBI Taxonomy" id="1391654"/>
    <lineage>
        <taxon>Bacteria</taxon>
        <taxon>Pseudomonadati</taxon>
        <taxon>Myxococcota</taxon>
        <taxon>Polyangia</taxon>
        <taxon>Polyangiales</taxon>
        <taxon>Labilitrichaceae</taxon>
        <taxon>Labilithrix</taxon>
    </lineage>
</organism>
<keyword evidence="2" id="KW-1185">Reference proteome</keyword>
<gene>
    <name evidence="1" type="ORF">AKJ09_09862</name>
</gene>
<proteinExistence type="predicted"/>
<accession>A0A0K1QBS0</accession>
<dbReference type="KEGG" id="llu:AKJ09_09862"/>
<sequence>MNLRDYLSEYVPSWLADDGPESPSYGFRFLWSVALLVDAAVDVAMQGQLAAVTRGTPTALPLIADERGIRRGQEESEESWAERLRGWIARWKDAGSDRAVARGVHEYLKDHPRVRVISRSGLFVTMNADGSITTKQSSWDWDSVSYPERASWDWESWVVIYTDQFPHCPAWGEDGDVWGGDEGFGQDVPRVVVDDIFADIAQWKSAHQRVRTVIVTTDPTRFDPDNPASLPDGTWGHWIGNRDLETCRYWETNEP</sequence>
<name>A0A0K1QBS0_9BACT</name>